<dbReference type="EMBL" id="JAACJP010000004">
    <property type="protein sequence ID" value="KAF5385374.1"/>
    <property type="molecule type" value="Genomic_DNA"/>
</dbReference>
<feature type="region of interest" description="Disordered" evidence="2">
    <location>
        <begin position="1373"/>
        <end position="1467"/>
    </location>
</feature>
<evidence type="ECO:0000313" key="3">
    <source>
        <dbReference type="EMBL" id="KAF5385374.1"/>
    </source>
</evidence>
<feature type="coiled-coil region" evidence="1">
    <location>
        <begin position="28"/>
        <end position="62"/>
    </location>
</feature>
<evidence type="ECO:0000256" key="2">
    <source>
        <dbReference type="SAM" id="MobiDB-lite"/>
    </source>
</evidence>
<dbReference type="Proteomes" id="UP000565441">
    <property type="component" value="Unassembled WGS sequence"/>
</dbReference>
<reference evidence="3 4" key="1">
    <citation type="journal article" date="2020" name="ISME J.">
        <title>Uncovering the hidden diversity of litter-decomposition mechanisms in mushroom-forming fungi.</title>
        <authorList>
            <person name="Floudas D."/>
            <person name="Bentzer J."/>
            <person name="Ahren D."/>
            <person name="Johansson T."/>
            <person name="Persson P."/>
            <person name="Tunlid A."/>
        </authorList>
    </citation>
    <scope>NUCLEOTIDE SEQUENCE [LARGE SCALE GENOMIC DNA]</scope>
    <source>
        <strain evidence="3 4">CBS 661.87</strain>
    </source>
</reference>
<dbReference type="PANTHER" id="PTHR43941:SF1">
    <property type="entry name" value="STRUCTURAL MAINTENANCE OF CHROMOSOMES PROTEIN 2"/>
    <property type="match status" value="1"/>
</dbReference>
<dbReference type="SUPFAM" id="SSF57997">
    <property type="entry name" value="Tropomyosin"/>
    <property type="match status" value="1"/>
</dbReference>
<comment type="caution">
    <text evidence="3">The sequence shown here is derived from an EMBL/GenBank/DDBJ whole genome shotgun (WGS) entry which is preliminary data.</text>
</comment>
<feature type="region of interest" description="Disordered" evidence="2">
    <location>
        <begin position="151"/>
        <end position="175"/>
    </location>
</feature>
<dbReference type="PANTHER" id="PTHR43941">
    <property type="entry name" value="STRUCTURAL MAINTENANCE OF CHROMOSOMES PROTEIN 2"/>
    <property type="match status" value="1"/>
</dbReference>
<feature type="coiled-coil region" evidence="1">
    <location>
        <begin position="648"/>
        <end position="724"/>
    </location>
</feature>
<organism evidence="3 4">
    <name type="scientific">Tricholomella constricta</name>
    <dbReference type="NCBI Taxonomy" id="117010"/>
    <lineage>
        <taxon>Eukaryota</taxon>
        <taxon>Fungi</taxon>
        <taxon>Dikarya</taxon>
        <taxon>Basidiomycota</taxon>
        <taxon>Agaricomycotina</taxon>
        <taxon>Agaricomycetes</taxon>
        <taxon>Agaricomycetidae</taxon>
        <taxon>Agaricales</taxon>
        <taxon>Tricholomatineae</taxon>
        <taxon>Lyophyllaceae</taxon>
        <taxon>Tricholomella</taxon>
    </lineage>
</organism>
<feature type="compositionally biased region" description="Basic and acidic residues" evidence="2">
    <location>
        <begin position="1455"/>
        <end position="1467"/>
    </location>
</feature>
<proteinExistence type="predicted"/>
<evidence type="ECO:0000313" key="4">
    <source>
        <dbReference type="Proteomes" id="UP000565441"/>
    </source>
</evidence>
<feature type="region of interest" description="Disordered" evidence="2">
    <location>
        <begin position="1301"/>
        <end position="1344"/>
    </location>
</feature>
<feature type="coiled-coil region" evidence="1">
    <location>
        <begin position="224"/>
        <end position="345"/>
    </location>
</feature>
<feature type="region of interest" description="Disordered" evidence="2">
    <location>
        <begin position="1509"/>
        <end position="1556"/>
    </location>
</feature>
<feature type="coiled-coil region" evidence="1">
    <location>
        <begin position="98"/>
        <end position="146"/>
    </location>
</feature>
<evidence type="ECO:0000256" key="1">
    <source>
        <dbReference type="SAM" id="Coils"/>
    </source>
</evidence>
<feature type="coiled-coil region" evidence="1">
    <location>
        <begin position="820"/>
        <end position="847"/>
    </location>
</feature>
<dbReference type="OrthoDB" id="10255344at2759"/>
<feature type="compositionally biased region" description="Low complexity" evidence="2">
    <location>
        <begin position="1415"/>
        <end position="1426"/>
    </location>
</feature>
<feature type="coiled-coil region" evidence="1">
    <location>
        <begin position="498"/>
        <end position="616"/>
    </location>
</feature>
<gene>
    <name evidence="3" type="ORF">D9615_001226</name>
</gene>
<feature type="compositionally biased region" description="Polar residues" evidence="2">
    <location>
        <begin position="1301"/>
        <end position="1314"/>
    </location>
</feature>
<accession>A0A8H5M984</accession>
<keyword evidence="1" id="KW-0175">Coiled coil</keyword>
<name>A0A8H5M984_9AGAR</name>
<feature type="compositionally biased region" description="Basic and acidic residues" evidence="2">
    <location>
        <begin position="1545"/>
        <end position="1556"/>
    </location>
</feature>
<feature type="coiled-coil region" evidence="1">
    <location>
        <begin position="911"/>
        <end position="1083"/>
    </location>
</feature>
<sequence length="1556" mass="175123">MSWNLGVNDVSEREQAFKDKLASKDGHIAALQTKLMKQTEEMRELQDAYNDKLRRLADETNRALQLEADLNARSDSLRNEKVGAQNVNQALVTARQTIKQKDVDVKELEASLESLSNLSDAHKSRADKLEQEKATLEARIRELQVTLPHYYATPTTPGHRRADTRSRSRSSSPSRAKIMALEQELAQLRSALSQKDADVALANEKVSHTQEELIRVGNEKTALERRMTRQLAEVQASLQDKEEELRDMQGMIGNESRERELEQRIEEDEAKILALEQSFRADETKLRKEMKDLAVKLKEESRRVAEAEDMHIELIREKEEVLDEFENARLQISSLTETLRLKEAQIHDRDNSEVATGLRPNEDYMEIDDKAAGDVQRLLTAVGRLRAERDNLRTSFDFLQNESKFEIEALNAKLAAASDVIVVDKHSAETIDQLRTELAALSLRLTAMAAHEAVAILAKETEMRNLGLAVTASAVVIQHLQSESDTRERLSIDSNSEHTKLERQLVVTRQNLAEVEDKLKDLELKLDVTVLCLQTTTSQRDDLLSQLEGKDSELEQAVADAKTAQESQEYFKQQLDNVESERNSLTLQLTHLDNELEAARDDIKAAESRYSELQFHQLDTMSKTEATRMLQNELAEERARVRRRDEHIAMVQHDIQRLETNLRLQEERLGEMTVEMEIMGAAKEAMVDDCADAREARDGALAKLESLEMEMETQLEEGDRAIETLVDVVMKTVGGAKDCVRIEREGARLANEALGRLEMEHKKLLRIVEAKEALLNSGEKNSEEVRQSTVALAISQIELGKALAYIRKILKEKGILECEIRTQQDNLDRESADRDALANQLDTLQLRASTAALEFANRTTELEKQIQDLQHTTSVSEATHRAAIEELICSKEHLISTLDQMQRSLVESTSNDDLLRLREQHTMELDEARARLSDSQRTLEELRSSHAATKEELETSLADVLKAKQELREQLAENSERLRLSVLQQEDAERGREKSSEDIARLQNDLDVALSQQQEMEAARDELQASFNRISEELATVKEQQEGHLVGATEQYAAIQQQLEGEIAELQTRLDDKSRELKSAVQQSDHLTHRLEEEVSSRAADKANFEKELGLVDLQRKDAESALAHLRQEVEVVQTQLEQSNQDVETLQQERSSLQEEITTLEAEIQRSISLRRFLESQVKESEAKVVSSIEELEQTRADLARSEKTAKAAKMNLSLQGAQHKREMSDLNRQLTALQTQPNLKNILVELEERNNEMEELLRNKCTEIEENDDRALEMLKENKKLATKVESLTRKVQNLQTKLATAKASTQAPSTMSDPPAPLLPSSSAPSNSGHKPSTGRARSITLTNSPPLTIAAPVPPIPALIPAASIHVSSPASRTPRAVSGPSSLPRPKTPERRAIQPPPVFKARTPERRIASSPPEASSSTTMVGKKRRAPDDFEACESLPPQGFTVDSLPSRERREDTDTTPRVRRVLSSFQSGFTPVRNQARPMMSMPSPKRLMMGTTARASPVIADVTNSPRGQSAKAKRSWLGKIRGASSQASSRPMDGRPRFERETS</sequence>
<keyword evidence="4" id="KW-1185">Reference proteome</keyword>
<protein>
    <submittedName>
        <fullName evidence="3">Uncharacterized protein</fullName>
    </submittedName>
</protein>